<proteinExistence type="inferred from homology"/>
<gene>
    <name evidence="4" type="ORF">HE1_00611</name>
</gene>
<dbReference type="EMBL" id="BAUP01000080">
    <property type="protein sequence ID" value="GAJ46283.1"/>
    <property type="molecule type" value="Genomic_DNA"/>
</dbReference>
<dbReference type="SUPFAM" id="SSF53067">
    <property type="entry name" value="Actin-like ATPase domain"/>
    <property type="match status" value="1"/>
</dbReference>
<protein>
    <recommendedName>
        <fullName evidence="6">Chaperone protein DnaK</fullName>
    </recommendedName>
</protein>
<dbReference type="Proteomes" id="UP000024842">
    <property type="component" value="Unassembled WGS sequence"/>
</dbReference>
<comment type="similarity">
    <text evidence="1">Belongs to the heat shock protein 70 family.</text>
</comment>
<evidence type="ECO:0000256" key="2">
    <source>
        <dbReference type="ARBA" id="ARBA00022741"/>
    </source>
</evidence>
<keyword evidence="2" id="KW-0547">Nucleotide-binding</keyword>
<evidence type="ECO:0008006" key="6">
    <source>
        <dbReference type="Google" id="ProtNLM"/>
    </source>
</evidence>
<name>A0A023DXV6_9PROT</name>
<dbReference type="GO" id="GO:0005524">
    <property type="term" value="F:ATP binding"/>
    <property type="evidence" value="ECO:0007669"/>
    <property type="project" value="UniProtKB-KW"/>
</dbReference>
<dbReference type="FunFam" id="3.30.420.40:FF:000545">
    <property type="entry name" value="Endoplasmic reticulum chaperone BiP"/>
    <property type="match status" value="1"/>
</dbReference>
<dbReference type="InterPro" id="IPR013126">
    <property type="entry name" value="Hsp_70_fam"/>
</dbReference>
<dbReference type="PANTHER" id="PTHR19375">
    <property type="entry name" value="HEAT SHOCK PROTEIN 70KDA"/>
    <property type="match status" value="1"/>
</dbReference>
<reference evidence="4 5" key="1">
    <citation type="journal article" date="2014" name="FEMS Microbiol. Lett.">
        <title>Draft genome sequences of three Holospora species (Holospora obtusa, Holospora undulata, and Holospora elegans), endonuclear symbiotic bacteria of the ciliate Paramecium caudatum.</title>
        <authorList>
            <person name="Dohra H."/>
            <person name="Tanaka K."/>
            <person name="Suzuki T."/>
            <person name="Fujishima M."/>
            <person name="Suzuki H."/>
        </authorList>
    </citation>
    <scope>NUCLEOTIDE SEQUENCE [LARGE SCALE GENOMIC DNA]</scope>
    <source>
        <strain evidence="4 5">E1</strain>
    </source>
</reference>
<sequence>MRIAVEALTGQASKKVSSSRKEAVGIDFGTTYCVAALAFESSKARVLVSSKGALIPSEIITPQGELVRSVKRKLAHTSLIDSSALGYMDAAVKIFRIIAEHVYEALGHEVSCAVITVPAYFDDLQRSQIHKAATMAGFEVLRLINEPTAAAIAYGLGHALQGKYIVYDWGGGPLTFLFWILGKAFLEFLLPVETLP</sequence>
<keyword evidence="3" id="KW-0067">ATP-binding</keyword>
<dbReference type="Pfam" id="PF00012">
    <property type="entry name" value="HSP70"/>
    <property type="match status" value="1"/>
</dbReference>
<dbReference type="InterPro" id="IPR043129">
    <property type="entry name" value="ATPase_NBD"/>
</dbReference>
<evidence type="ECO:0000256" key="1">
    <source>
        <dbReference type="ARBA" id="ARBA00007381"/>
    </source>
</evidence>
<evidence type="ECO:0000256" key="3">
    <source>
        <dbReference type="ARBA" id="ARBA00022840"/>
    </source>
</evidence>
<keyword evidence="5" id="KW-1185">Reference proteome</keyword>
<dbReference type="OrthoDB" id="9766019at2"/>
<evidence type="ECO:0000313" key="5">
    <source>
        <dbReference type="Proteomes" id="UP000024842"/>
    </source>
</evidence>
<dbReference type="PRINTS" id="PR00301">
    <property type="entry name" value="HEATSHOCK70"/>
</dbReference>
<organism evidence="4 5">
    <name type="scientific">Holospora elegans E1</name>
    <dbReference type="NCBI Taxonomy" id="1427503"/>
    <lineage>
        <taxon>Bacteria</taxon>
        <taxon>Pseudomonadati</taxon>
        <taxon>Pseudomonadota</taxon>
        <taxon>Alphaproteobacteria</taxon>
        <taxon>Holosporales</taxon>
        <taxon>Holosporaceae</taxon>
        <taxon>Holospora</taxon>
    </lineage>
</organism>
<dbReference type="AlphaFoldDB" id="A0A023DXV6"/>
<dbReference type="GO" id="GO:0140662">
    <property type="term" value="F:ATP-dependent protein folding chaperone"/>
    <property type="evidence" value="ECO:0007669"/>
    <property type="project" value="InterPro"/>
</dbReference>
<comment type="caution">
    <text evidence="4">The sequence shown here is derived from an EMBL/GenBank/DDBJ whole genome shotgun (WGS) entry which is preliminary data.</text>
</comment>
<accession>A0A023DXV6</accession>
<dbReference type="STRING" id="1427503.HE1_00611"/>
<dbReference type="Gene3D" id="3.30.420.40">
    <property type="match status" value="1"/>
</dbReference>
<evidence type="ECO:0000313" key="4">
    <source>
        <dbReference type="EMBL" id="GAJ46283.1"/>
    </source>
</evidence>